<name>E2AS64_CAMFO</name>
<evidence type="ECO:0000256" key="1">
    <source>
        <dbReference type="SAM" id="MobiDB-lite"/>
    </source>
</evidence>
<evidence type="ECO:0000256" key="2">
    <source>
        <dbReference type="SAM" id="Phobius"/>
    </source>
</evidence>
<sequence length="306" mass="35011">MARPFDVVRPGAAAVAANISSSCCTAGDRGRAPKGRILLLHPTGIMIGLLYLLYSNVNLISVYAAKLGSYQEIFPRVEKSYQLGFPGNEATLLGHGARLYIPPEDHLSLSSPQIPRNERAGTSWNRKRPGASSPDTERRCFRNENRSGDNEDDAKRRHLEKAIKESSMRAQAMSLEHRTHGDNDAYFCEIMRCYRLQKYFMETEAWKSNMPEDFSSSGSSPMKRYLQQDTRDSQHLQLALRCRSLNFYVLINELLYACTEDGNENLWSYRAVRFKENYSCRARYARFMPEALGYYRKTFETIPIAL</sequence>
<feature type="compositionally biased region" description="Polar residues" evidence="1">
    <location>
        <begin position="108"/>
        <end position="124"/>
    </location>
</feature>
<protein>
    <submittedName>
        <fullName evidence="3">Uncharacterized protein</fullName>
    </submittedName>
</protein>
<feature type="region of interest" description="Disordered" evidence="1">
    <location>
        <begin position="106"/>
        <end position="155"/>
    </location>
</feature>
<feature type="compositionally biased region" description="Basic and acidic residues" evidence="1">
    <location>
        <begin position="135"/>
        <end position="155"/>
    </location>
</feature>
<evidence type="ECO:0000313" key="4">
    <source>
        <dbReference type="Proteomes" id="UP000000311"/>
    </source>
</evidence>
<organism evidence="4">
    <name type="scientific">Camponotus floridanus</name>
    <name type="common">Florida carpenter ant</name>
    <dbReference type="NCBI Taxonomy" id="104421"/>
    <lineage>
        <taxon>Eukaryota</taxon>
        <taxon>Metazoa</taxon>
        <taxon>Ecdysozoa</taxon>
        <taxon>Arthropoda</taxon>
        <taxon>Hexapoda</taxon>
        <taxon>Insecta</taxon>
        <taxon>Pterygota</taxon>
        <taxon>Neoptera</taxon>
        <taxon>Endopterygota</taxon>
        <taxon>Hymenoptera</taxon>
        <taxon>Apocrita</taxon>
        <taxon>Aculeata</taxon>
        <taxon>Formicoidea</taxon>
        <taxon>Formicidae</taxon>
        <taxon>Formicinae</taxon>
        <taxon>Camponotus</taxon>
    </lineage>
</organism>
<feature type="transmembrane region" description="Helical" evidence="2">
    <location>
        <begin position="37"/>
        <end position="54"/>
    </location>
</feature>
<keyword evidence="4" id="KW-1185">Reference proteome</keyword>
<proteinExistence type="predicted"/>
<accession>E2AS64</accession>
<reference evidence="3 4" key="1">
    <citation type="journal article" date="2010" name="Science">
        <title>Genomic comparison of the ants Camponotus floridanus and Harpegnathos saltator.</title>
        <authorList>
            <person name="Bonasio R."/>
            <person name="Zhang G."/>
            <person name="Ye C."/>
            <person name="Mutti N.S."/>
            <person name="Fang X."/>
            <person name="Qin N."/>
            <person name="Donahue G."/>
            <person name="Yang P."/>
            <person name="Li Q."/>
            <person name="Li C."/>
            <person name="Zhang P."/>
            <person name="Huang Z."/>
            <person name="Berger S.L."/>
            <person name="Reinberg D."/>
            <person name="Wang J."/>
            <person name="Liebig J."/>
        </authorList>
    </citation>
    <scope>NUCLEOTIDE SEQUENCE [LARGE SCALE GENOMIC DNA]</scope>
    <source>
        <strain evidence="4">C129</strain>
    </source>
</reference>
<keyword evidence="2" id="KW-0812">Transmembrane</keyword>
<dbReference type="Proteomes" id="UP000000311">
    <property type="component" value="Unassembled WGS sequence"/>
</dbReference>
<dbReference type="InParanoid" id="E2AS64"/>
<dbReference type="PROSITE" id="PS51257">
    <property type="entry name" value="PROKAR_LIPOPROTEIN"/>
    <property type="match status" value="1"/>
</dbReference>
<dbReference type="AlphaFoldDB" id="E2AS64"/>
<keyword evidence="2" id="KW-1133">Transmembrane helix</keyword>
<keyword evidence="2" id="KW-0472">Membrane</keyword>
<gene>
    <name evidence="3" type="ORF">EAG_09620</name>
</gene>
<dbReference type="EMBL" id="GL442229">
    <property type="protein sequence ID" value="EFN63694.1"/>
    <property type="molecule type" value="Genomic_DNA"/>
</dbReference>
<evidence type="ECO:0000313" key="3">
    <source>
        <dbReference type="EMBL" id="EFN63694.1"/>
    </source>
</evidence>